<comment type="caution">
    <text evidence="2">The sequence shown here is derived from an EMBL/GenBank/DDBJ whole genome shotgun (WGS) entry which is preliminary data.</text>
</comment>
<organism evidence="2 3">
    <name type="scientific">Bacteroides stercoris</name>
    <dbReference type="NCBI Taxonomy" id="46506"/>
    <lineage>
        <taxon>Bacteria</taxon>
        <taxon>Pseudomonadati</taxon>
        <taxon>Bacteroidota</taxon>
        <taxon>Bacteroidia</taxon>
        <taxon>Bacteroidales</taxon>
        <taxon>Bacteroidaceae</taxon>
        <taxon>Bacteroides</taxon>
    </lineage>
</organism>
<dbReference type="AlphaFoldDB" id="A0A108T5M6"/>
<dbReference type="Proteomes" id="UP000056419">
    <property type="component" value="Unassembled WGS sequence"/>
</dbReference>
<evidence type="ECO:0000256" key="1">
    <source>
        <dbReference type="SAM" id="SignalP"/>
    </source>
</evidence>
<reference evidence="2 3" key="1">
    <citation type="journal article" date="2016" name="BMC Genomics">
        <title>Type VI secretion systems of human gut Bacteroidales segregate into three genetic architectures, two of which are contained on mobile genetic elements.</title>
        <authorList>
            <person name="Coyne M.J."/>
            <person name="Roelofs K.G."/>
            <person name="Comstock L.E."/>
        </authorList>
    </citation>
    <scope>NUCLEOTIDE SEQUENCE [LARGE SCALE GENOMIC DNA]</scope>
    <source>
        <strain evidence="2 3">CL09T03C01</strain>
    </source>
</reference>
<dbReference type="RefSeq" id="WP_007761317.1">
    <property type="nucleotide sequence ID" value="NZ_LRGC01000011.1"/>
</dbReference>
<protein>
    <submittedName>
        <fullName evidence="2">Uncharacterized protein</fullName>
    </submittedName>
</protein>
<feature type="chain" id="PRO_5007130743" evidence="1">
    <location>
        <begin position="21"/>
        <end position="190"/>
    </location>
</feature>
<evidence type="ECO:0000313" key="3">
    <source>
        <dbReference type="Proteomes" id="UP000056419"/>
    </source>
</evidence>
<evidence type="ECO:0000313" key="2">
    <source>
        <dbReference type="EMBL" id="KWR53760.1"/>
    </source>
</evidence>
<gene>
    <name evidence="2" type="ORF">AA415_02315</name>
</gene>
<keyword evidence="3" id="KW-1185">Reference proteome</keyword>
<feature type="signal peptide" evidence="1">
    <location>
        <begin position="1"/>
        <end position="20"/>
    </location>
</feature>
<dbReference type="EMBL" id="LRGC01000011">
    <property type="protein sequence ID" value="KWR53760.1"/>
    <property type="molecule type" value="Genomic_DNA"/>
</dbReference>
<dbReference type="PATRIC" id="fig|46506.5.peg.2482"/>
<sequence length="190" mass="22080" precursor="true">MCNMKYILCTIFCMCAYFHAAATCSDSISDKFSYKVVENFNYCWDYNIVYEDTNSKDTALFISSHKYIISPILNAFCNNLNEQAELDKIGYCCKHYLIKAQNESKKNIQYYSIEINILSNIKNHAPITSKIEELKKQDYTIVDIISEAPVMCLVFVEADYLVAVTYNMFYDFDDVLSISKFFVQEHFSAK</sequence>
<dbReference type="STRING" id="46506.AA415_02315"/>
<proteinExistence type="predicted"/>
<keyword evidence="1" id="KW-0732">Signal</keyword>
<name>A0A108T5M6_BACSE</name>
<accession>A0A108T5M6</accession>